<name>A0A1G7MSC4_9GAMM</name>
<evidence type="ECO:0000313" key="2">
    <source>
        <dbReference type="EMBL" id="SDF64009.1"/>
    </source>
</evidence>
<protein>
    <submittedName>
        <fullName evidence="2">Uncharacterized protein</fullName>
    </submittedName>
</protein>
<gene>
    <name evidence="2" type="ORF">SAMN05216571_10111</name>
</gene>
<evidence type="ECO:0000256" key="1">
    <source>
        <dbReference type="SAM" id="MobiDB-lite"/>
    </source>
</evidence>
<dbReference type="AlphaFoldDB" id="A0A1G7MSC4"/>
<sequence length="87" mass="10009">MGLPHLSHQGRRFRRRPERMPAPASRRLVLHLALVDCRPEISLEMPVTLNDWKREIGDTARLIDEVSHELSDHALTSSVEMEVMGTR</sequence>
<feature type="region of interest" description="Disordered" evidence="1">
    <location>
        <begin position="1"/>
        <end position="21"/>
    </location>
</feature>
<evidence type="ECO:0000313" key="3">
    <source>
        <dbReference type="Proteomes" id="UP000198641"/>
    </source>
</evidence>
<dbReference type="Proteomes" id="UP000198641">
    <property type="component" value="Unassembled WGS sequence"/>
</dbReference>
<dbReference type="STRING" id="284577.SAMN05216571_10111"/>
<reference evidence="2 3" key="1">
    <citation type="submission" date="2016-10" db="EMBL/GenBank/DDBJ databases">
        <authorList>
            <person name="de Groot N.N."/>
        </authorList>
    </citation>
    <scope>NUCLEOTIDE SEQUENCE [LARGE SCALE GENOMIC DNA]</scope>
    <source>
        <strain evidence="2 3">BH539</strain>
    </source>
</reference>
<organism evidence="2 3">
    <name type="scientific">Onishia taeanensis</name>
    <dbReference type="NCBI Taxonomy" id="284577"/>
    <lineage>
        <taxon>Bacteria</taxon>
        <taxon>Pseudomonadati</taxon>
        <taxon>Pseudomonadota</taxon>
        <taxon>Gammaproteobacteria</taxon>
        <taxon>Oceanospirillales</taxon>
        <taxon>Halomonadaceae</taxon>
        <taxon>Onishia</taxon>
    </lineage>
</organism>
<keyword evidence="3" id="KW-1185">Reference proteome</keyword>
<proteinExistence type="predicted"/>
<dbReference type="EMBL" id="FNCI01000001">
    <property type="protein sequence ID" value="SDF64009.1"/>
    <property type="molecule type" value="Genomic_DNA"/>
</dbReference>
<feature type="compositionally biased region" description="Basic residues" evidence="1">
    <location>
        <begin position="8"/>
        <end position="17"/>
    </location>
</feature>
<accession>A0A1G7MSC4</accession>